<dbReference type="Gene3D" id="3.40.50.2000">
    <property type="entry name" value="Glycogen Phosphorylase B"/>
    <property type="match status" value="1"/>
</dbReference>
<dbReference type="EMBL" id="RWKW01000146">
    <property type="protein sequence ID" value="RST80104.1"/>
    <property type="molecule type" value="Genomic_DNA"/>
</dbReference>
<reference evidence="2 3" key="1">
    <citation type="submission" date="2018-12" db="EMBL/GenBank/DDBJ databases">
        <title>Mesorhizobium carbonis sp. nov., isolated from coal mine water.</title>
        <authorList>
            <person name="Xin W."/>
            <person name="Xu Z."/>
            <person name="Xiang F."/>
            <person name="Zhang J."/>
            <person name="Xi L."/>
            <person name="Liu J."/>
        </authorList>
    </citation>
    <scope>NUCLEOTIDE SEQUENCE [LARGE SCALE GENOMIC DNA]</scope>
    <source>
        <strain evidence="2 3">B2.3</strain>
    </source>
</reference>
<gene>
    <name evidence="2" type="ORF">EJC49_24735</name>
</gene>
<protein>
    <submittedName>
        <fullName evidence="2">Glycosyltransferase family 1 protein</fullName>
    </submittedName>
</protein>
<dbReference type="Pfam" id="PF13692">
    <property type="entry name" value="Glyco_trans_1_4"/>
    <property type="match status" value="1"/>
</dbReference>
<sequence length="305" mass="33111">MSKRVLFHRSFGRFAGGHLKVFDYFEHTRATEGFEAAIYLTPDSLPANPWADGAAITDRYAPETADILFVAGMDWQALDGFPGIEERKPVISLIQGLRHAAPDTPLYEALGRRAVRICVSAEVAEAILATGRCNGPVHTIPNCLDLAELPAAAEAGRIDVFIAGMKQPDLAAELASRLARHGLSVDCQTKQVERRTFLARMARARIALLLPLAQEGFFLPALEAMAMGCVVICPDCVGNRSFCIDGVNASMPEAEAAAIETAVRQVCRSPDLAARLRRSALATSARHEIATERAAYQTILRRIQS</sequence>
<dbReference type="Proteomes" id="UP000278398">
    <property type="component" value="Unassembled WGS sequence"/>
</dbReference>
<dbReference type="RefSeq" id="WP_126702593.1">
    <property type="nucleotide sequence ID" value="NZ_RWKW01000146.1"/>
</dbReference>
<evidence type="ECO:0000313" key="3">
    <source>
        <dbReference type="Proteomes" id="UP000278398"/>
    </source>
</evidence>
<dbReference type="PANTHER" id="PTHR46401">
    <property type="entry name" value="GLYCOSYLTRANSFERASE WBBK-RELATED"/>
    <property type="match status" value="1"/>
</dbReference>
<name>A0A429YFD8_9HYPH</name>
<organism evidence="2 3">
    <name type="scientific">Aquibium carbonis</name>
    <dbReference type="NCBI Taxonomy" id="2495581"/>
    <lineage>
        <taxon>Bacteria</taxon>
        <taxon>Pseudomonadati</taxon>
        <taxon>Pseudomonadota</taxon>
        <taxon>Alphaproteobacteria</taxon>
        <taxon>Hyphomicrobiales</taxon>
        <taxon>Phyllobacteriaceae</taxon>
        <taxon>Aquibium</taxon>
    </lineage>
</organism>
<dbReference type="AlphaFoldDB" id="A0A429YFD8"/>
<dbReference type="GO" id="GO:0009103">
    <property type="term" value="P:lipopolysaccharide biosynthetic process"/>
    <property type="evidence" value="ECO:0007669"/>
    <property type="project" value="TreeGrafter"/>
</dbReference>
<evidence type="ECO:0000313" key="2">
    <source>
        <dbReference type="EMBL" id="RST80104.1"/>
    </source>
</evidence>
<accession>A0A429YFD8</accession>
<keyword evidence="1 2" id="KW-0808">Transferase</keyword>
<proteinExistence type="predicted"/>
<evidence type="ECO:0000256" key="1">
    <source>
        <dbReference type="ARBA" id="ARBA00022679"/>
    </source>
</evidence>
<dbReference type="GO" id="GO:0016757">
    <property type="term" value="F:glycosyltransferase activity"/>
    <property type="evidence" value="ECO:0007669"/>
    <property type="project" value="TreeGrafter"/>
</dbReference>
<keyword evidence="3" id="KW-1185">Reference proteome</keyword>
<comment type="caution">
    <text evidence="2">The sequence shown here is derived from an EMBL/GenBank/DDBJ whole genome shotgun (WGS) entry which is preliminary data.</text>
</comment>
<dbReference type="SUPFAM" id="SSF53756">
    <property type="entry name" value="UDP-Glycosyltransferase/glycogen phosphorylase"/>
    <property type="match status" value="1"/>
</dbReference>
<dbReference type="PANTHER" id="PTHR46401:SF2">
    <property type="entry name" value="GLYCOSYLTRANSFERASE WBBK-RELATED"/>
    <property type="match status" value="1"/>
</dbReference>
<dbReference type="OrthoDB" id="9801609at2"/>